<feature type="region of interest" description="Disordered" evidence="1">
    <location>
        <begin position="24"/>
        <end position="49"/>
    </location>
</feature>
<dbReference type="EMBL" id="JBFOHK010000005">
    <property type="protein sequence ID" value="MEW9573607.1"/>
    <property type="molecule type" value="Genomic_DNA"/>
</dbReference>
<organism evidence="3 4">
    <name type="scientific">Rhodanobacter lycopersici</name>
    <dbReference type="NCBI Taxonomy" id="3162487"/>
    <lineage>
        <taxon>Bacteria</taxon>
        <taxon>Pseudomonadati</taxon>
        <taxon>Pseudomonadota</taxon>
        <taxon>Gammaproteobacteria</taxon>
        <taxon>Lysobacterales</taxon>
        <taxon>Rhodanobacteraceae</taxon>
        <taxon>Rhodanobacter</taxon>
    </lineage>
</organism>
<sequence length="113" mass="13111">MKTLHSLMLALPLLAGSGVALADRDHGHDRHGERDHRGHGHRDEHRHAAVRHHDRYRHWERGHRYGGPIYVVHDYGHYRLRPPPRGYGWVRAENNDYLLVALTTGIILDIATR</sequence>
<dbReference type="Pfam" id="PF11776">
    <property type="entry name" value="RcnB"/>
    <property type="match status" value="1"/>
</dbReference>
<gene>
    <name evidence="3" type="ORF">ABQJ54_17775</name>
</gene>
<keyword evidence="2" id="KW-0732">Signal</keyword>
<evidence type="ECO:0000256" key="1">
    <source>
        <dbReference type="SAM" id="MobiDB-lite"/>
    </source>
</evidence>
<reference evidence="3 4" key="1">
    <citation type="submission" date="2024-06" db="EMBL/GenBank/DDBJ databases">
        <authorList>
            <person name="Woo H."/>
        </authorList>
    </citation>
    <scope>NUCLEOTIDE SEQUENCE [LARGE SCALE GENOMIC DNA]</scope>
    <source>
        <strain evidence="3 4">Si-c</strain>
    </source>
</reference>
<name>A0ABV3QIV4_9GAMM</name>
<comment type="caution">
    <text evidence="3">The sequence shown here is derived from an EMBL/GenBank/DDBJ whole genome shotgun (WGS) entry which is preliminary data.</text>
</comment>
<dbReference type="InterPro" id="IPR024572">
    <property type="entry name" value="RcnB"/>
</dbReference>
<proteinExistence type="predicted"/>
<evidence type="ECO:0000313" key="3">
    <source>
        <dbReference type="EMBL" id="MEW9573607.1"/>
    </source>
</evidence>
<keyword evidence="4" id="KW-1185">Reference proteome</keyword>
<accession>A0ABV3QIV4</accession>
<feature type="signal peptide" evidence="2">
    <location>
        <begin position="1"/>
        <end position="22"/>
    </location>
</feature>
<evidence type="ECO:0000313" key="4">
    <source>
        <dbReference type="Proteomes" id="UP001556220"/>
    </source>
</evidence>
<protein>
    <submittedName>
        <fullName evidence="3">RcnB family protein</fullName>
    </submittedName>
</protein>
<dbReference type="Proteomes" id="UP001556220">
    <property type="component" value="Unassembled WGS sequence"/>
</dbReference>
<dbReference type="RefSeq" id="WP_367855656.1">
    <property type="nucleotide sequence ID" value="NZ_JBFOHK010000005.1"/>
</dbReference>
<feature type="compositionally biased region" description="Basic and acidic residues" evidence="1">
    <location>
        <begin position="24"/>
        <end position="47"/>
    </location>
</feature>
<feature type="chain" id="PRO_5045296164" evidence="2">
    <location>
        <begin position="23"/>
        <end position="113"/>
    </location>
</feature>
<evidence type="ECO:0000256" key="2">
    <source>
        <dbReference type="SAM" id="SignalP"/>
    </source>
</evidence>
<dbReference type="Gene3D" id="3.10.450.160">
    <property type="entry name" value="inner membrane protein cigr"/>
    <property type="match status" value="1"/>
</dbReference>